<dbReference type="PRINTS" id="PR01438">
    <property type="entry name" value="UNVRSLSTRESS"/>
</dbReference>
<dbReference type="SUPFAM" id="SSF52402">
    <property type="entry name" value="Adenine nucleotide alpha hydrolases-like"/>
    <property type="match status" value="1"/>
</dbReference>
<evidence type="ECO:0000313" key="3">
    <source>
        <dbReference type="EMBL" id="ADE39000.1"/>
    </source>
</evidence>
<evidence type="ECO:0000313" key="4">
    <source>
        <dbReference type="Proteomes" id="UP000007460"/>
    </source>
</evidence>
<dbReference type="STRING" id="488538.SAR116_0757"/>
<dbReference type="AlphaFoldDB" id="D5BRV3"/>
<dbReference type="GO" id="GO:0004673">
    <property type="term" value="F:protein histidine kinase activity"/>
    <property type="evidence" value="ECO:0007669"/>
    <property type="project" value="UniProtKB-EC"/>
</dbReference>
<dbReference type="EMBL" id="CP001751">
    <property type="protein sequence ID" value="ADE39000.1"/>
    <property type="molecule type" value="Genomic_DNA"/>
</dbReference>
<dbReference type="RefSeq" id="WP_013045629.1">
    <property type="nucleotide sequence ID" value="NC_014010.1"/>
</dbReference>
<dbReference type="HOGENOM" id="CLU_049301_16_2_5"/>
<protein>
    <submittedName>
        <fullName evidence="3">Universal stress protein family protein</fullName>
        <ecNumber evidence="3">2.7.13.3</ecNumber>
    </submittedName>
</protein>
<reference evidence="3 4" key="1">
    <citation type="journal article" date="2010" name="J. Bacteriol.">
        <title>Complete genome sequence of "Candidatus Puniceispirillum marinum" IMCC1322, a representative of the SAR116 clade in the Alphaproteobacteria.</title>
        <authorList>
            <person name="Oh H.M."/>
            <person name="Kwon K.K."/>
            <person name="Kang I."/>
            <person name="Kang S.G."/>
            <person name="Lee J.H."/>
            <person name="Kim S.J."/>
            <person name="Cho J.C."/>
        </authorList>
    </citation>
    <scope>NUCLEOTIDE SEQUENCE [LARGE SCALE GENOMIC DNA]</scope>
    <source>
        <strain evidence="3 4">IMCC1322</strain>
    </source>
</reference>
<keyword evidence="4" id="KW-1185">Reference proteome</keyword>
<proteinExistence type="inferred from homology"/>
<dbReference type="KEGG" id="apb:SAR116_0757"/>
<accession>D5BRV3</accession>
<dbReference type="CDD" id="cd00293">
    <property type="entry name" value="USP-like"/>
    <property type="match status" value="1"/>
</dbReference>
<dbReference type="InterPro" id="IPR006016">
    <property type="entry name" value="UspA"/>
</dbReference>
<name>D5BRV3_PUNMI</name>
<feature type="domain" description="UspA" evidence="2">
    <location>
        <begin position="3"/>
        <end position="144"/>
    </location>
</feature>
<dbReference type="InterPro" id="IPR006015">
    <property type="entry name" value="Universal_stress_UspA"/>
</dbReference>
<sequence>MTQCMLLAVDGSQGGDRALEYSIAQVKDRGIELIVAYVIEWSPYSFNTPEENAERHKRRESEISRAKKTIIDPAMEKLAGHNIKAESIVRHGAPVETLNDLAKKHNVDQIVIGRRGQSGIKSLLFGSVAGSLIQTSEVPITVVP</sequence>
<dbReference type="InterPro" id="IPR014729">
    <property type="entry name" value="Rossmann-like_a/b/a_fold"/>
</dbReference>
<dbReference type="Proteomes" id="UP000007460">
    <property type="component" value="Chromosome"/>
</dbReference>
<dbReference type="Gene3D" id="3.40.50.620">
    <property type="entry name" value="HUPs"/>
    <property type="match status" value="1"/>
</dbReference>
<dbReference type="Pfam" id="PF00582">
    <property type="entry name" value="Usp"/>
    <property type="match status" value="1"/>
</dbReference>
<organism evidence="3 4">
    <name type="scientific">Puniceispirillum marinum (strain IMCC1322)</name>
    <dbReference type="NCBI Taxonomy" id="488538"/>
    <lineage>
        <taxon>Bacteria</taxon>
        <taxon>Pseudomonadati</taxon>
        <taxon>Pseudomonadota</taxon>
        <taxon>Alphaproteobacteria</taxon>
        <taxon>Candidatus Puniceispirillales</taxon>
        <taxon>Candidatus Puniceispirillaceae</taxon>
        <taxon>Candidatus Puniceispirillum</taxon>
    </lineage>
</organism>
<dbReference type="PANTHER" id="PTHR46268">
    <property type="entry name" value="STRESS RESPONSE PROTEIN NHAX"/>
    <property type="match status" value="1"/>
</dbReference>
<dbReference type="eggNOG" id="COG0589">
    <property type="taxonomic scope" value="Bacteria"/>
</dbReference>
<dbReference type="PANTHER" id="PTHR46268:SF25">
    <property type="entry name" value="USPA DOMAIN PROTEIN"/>
    <property type="match status" value="1"/>
</dbReference>
<comment type="similarity">
    <text evidence="1">Belongs to the universal stress protein A family.</text>
</comment>
<dbReference type="OrthoDB" id="5186731at2"/>
<evidence type="ECO:0000256" key="1">
    <source>
        <dbReference type="ARBA" id="ARBA00008791"/>
    </source>
</evidence>
<keyword evidence="3" id="KW-0808">Transferase</keyword>
<gene>
    <name evidence="3" type="ordered locus">SAR116_0757</name>
</gene>
<dbReference type="EC" id="2.7.13.3" evidence="3"/>
<evidence type="ECO:0000259" key="2">
    <source>
        <dbReference type="Pfam" id="PF00582"/>
    </source>
</evidence>